<sequence length="572" mass="63265">MASNSAPLSAPQFNYGTFSYAALSTTRYATPLPSPVTYAAYASAFTAVSTLLPLNATTTTYALIPNATDSADVFGQSAYSALWNGYSYNLTVPFTTTVSPTPVATTDLIYPPPTYTPYSNPITSNLLPADFVWGVAGSAWQIEGGLQIEGRGPSLLDFIGALPDAAGATPPVTTTMNYFLYKQDILRLAALGIPYYSFSIAWPRIVPFGKEGSPINQQALDHYEEVIDFCLQNGVTPVVTLVHFDYPLLTPTTSDTFPAHFLYYAKQVLTRFADRVPIWITFNEPNNLLGAGFAYNTNILLGHSAVYKFYKDVLKGTGKMTLKLSNNFAVPLDPTSANDTAAALRYQDFLVGILGNPIFLGRNYPDSVQSTFNTTYFPPLTNAQIEQINGTIDFLSIDPYTTQFATPPDVGIEACIADPSNVLWPVCVNTTFLQADGWLNGNPSNDYVHTTSAFFSEHMSYLWNTFKPSGILVAEYGFNQYNEGLMAYDIARFDTLRSMYYQEFVDAMRMCIWDMGINIIGALAWAYVDNDEFGSFGQRYGLQSFNETTFERSFKRSIFDYVDLFTNLVAKD</sequence>
<dbReference type="SUPFAM" id="SSF51445">
    <property type="entry name" value="(Trans)glycosidases"/>
    <property type="match status" value="1"/>
</dbReference>
<reference evidence="2 3" key="1">
    <citation type="journal article" date="2018" name="IMA Fungus">
        <title>IMA Genome-F 9: Draft genome sequence of Annulohypoxylon stygium, Aspergillus mulundensis, Berkeleyomyces basicola (syn. Thielaviopsis basicola), Ceratocystis smalleyi, two Cercospora beticola strains, Coleophoma cylindrospora, Fusarium fracticaudum, Phialophora cf. hyalina, and Morchella septimelata.</title>
        <authorList>
            <person name="Wingfield B.D."/>
            <person name="Bills G.F."/>
            <person name="Dong Y."/>
            <person name="Huang W."/>
            <person name="Nel W.J."/>
            <person name="Swalarsk-Parry B.S."/>
            <person name="Vaghefi N."/>
            <person name="Wilken P.M."/>
            <person name="An Z."/>
            <person name="de Beer Z.W."/>
            <person name="De Vos L."/>
            <person name="Chen L."/>
            <person name="Duong T.A."/>
            <person name="Gao Y."/>
            <person name="Hammerbacher A."/>
            <person name="Kikkert J.R."/>
            <person name="Li Y."/>
            <person name="Li H."/>
            <person name="Li K."/>
            <person name="Li Q."/>
            <person name="Liu X."/>
            <person name="Ma X."/>
            <person name="Naidoo K."/>
            <person name="Pethybridge S.J."/>
            <person name="Sun J."/>
            <person name="Steenkamp E.T."/>
            <person name="van der Nest M.A."/>
            <person name="van Wyk S."/>
            <person name="Wingfield M.J."/>
            <person name="Xiong C."/>
            <person name="Yue Q."/>
            <person name="Zhang X."/>
        </authorList>
    </citation>
    <scope>NUCLEOTIDE SEQUENCE [LARGE SCALE GENOMIC DNA]</scope>
    <source>
        <strain evidence="2 3">BP6252</strain>
    </source>
</reference>
<evidence type="ECO:0000313" key="3">
    <source>
        <dbReference type="Proteomes" id="UP000256645"/>
    </source>
</evidence>
<dbReference type="GO" id="GO:0008422">
    <property type="term" value="F:beta-glucosidase activity"/>
    <property type="evidence" value="ECO:0007669"/>
    <property type="project" value="TreeGrafter"/>
</dbReference>
<gene>
    <name evidence="2" type="ORF">BP6252_08229</name>
</gene>
<protein>
    <submittedName>
        <fullName evidence="2">Beta-glucosidase-10</fullName>
    </submittedName>
</protein>
<dbReference type="STRING" id="1849047.A0A3D8R5A0"/>
<dbReference type="PANTHER" id="PTHR10353">
    <property type="entry name" value="GLYCOSYL HYDROLASE"/>
    <property type="match status" value="1"/>
</dbReference>
<dbReference type="PANTHER" id="PTHR10353:SF53">
    <property type="entry name" value="BETA-1,4-GLUCOSIDASE (EUROFUNG)"/>
    <property type="match status" value="1"/>
</dbReference>
<dbReference type="OrthoDB" id="65569at2759"/>
<organism evidence="2 3">
    <name type="scientific">Coleophoma cylindrospora</name>
    <dbReference type="NCBI Taxonomy" id="1849047"/>
    <lineage>
        <taxon>Eukaryota</taxon>
        <taxon>Fungi</taxon>
        <taxon>Dikarya</taxon>
        <taxon>Ascomycota</taxon>
        <taxon>Pezizomycotina</taxon>
        <taxon>Leotiomycetes</taxon>
        <taxon>Helotiales</taxon>
        <taxon>Dermateaceae</taxon>
        <taxon>Coleophoma</taxon>
    </lineage>
</organism>
<name>A0A3D8R5A0_9HELO</name>
<dbReference type="AlphaFoldDB" id="A0A3D8R5A0"/>
<dbReference type="Gene3D" id="3.20.20.80">
    <property type="entry name" value="Glycosidases"/>
    <property type="match status" value="1"/>
</dbReference>
<comment type="caution">
    <text evidence="2">The sequence shown here is derived from an EMBL/GenBank/DDBJ whole genome shotgun (WGS) entry which is preliminary data.</text>
</comment>
<dbReference type="GO" id="GO:0005975">
    <property type="term" value="P:carbohydrate metabolic process"/>
    <property type="evidence" value="ECO:0007669"/>
    <property type="project" value="InterPro"/>
</dbReference>
<evidence type="ECO:0000313" key="2">
    <source>
        <dbReference type="EMBL" id="RDW69209.1"/>
    </source>
</evidence>
<comment type="similarity">
    <text evidence="1">Belongs to the glycosyl hydrolase 1 family.</text>
</comment>
<dbReference type="EMBL" id="PDLM01000009">
    <property type="protein sequence ID" value="RDW69209.1"/>
    <property type="molecule type" value="Genomic_DNA"/>
</dbReference>
<dbReference type="Pfam" id="PF00232">
    <property type="entry name" value="Glyco_hydro_1"/>
    <property type="match status" value="1"/>
</dbReference>
<proteinExistence type="inferred from homology"/>
<evidence type="ECO:0000256" key="1">
    <source>
        <dbReference type="RuleBase" id="RU003690"/>
    </source>
</evidence>
<accession>A0A3D8R5A0</accession>
<dbReference type="InterPro" id="IPR001360">
    <property type="entry name" value="Glyco_hydro_1"/>
</dbReference>
<dbReference type="InterPro" id="IPR017853">
    <property type="entry name" value="GH"/>
</dbReference>
<keyword evidence="3" id="KW-1185">Reference proteome</keyword>
<dbReference type="Proteomes" id="UP000256645">
    <property type="component" value="Unassembled WGS sequence"/>
</dbReference>